<dbReference type="PANTHER" id="PTHR33133:SF1">
    <property type="entry name" value="EXPRESSED PROTEIN-RELATED"/>
    <property type="match status" value="1"/>
</dbReference>
<dbReference type="RefSeq" id="WP_181659282.1">
    <property type="nucleotide sequence ID" value="NZ_JACEHE010000013.1"/>
</dbReference>
<feature type="transmembrane region" description="Helical" evidence="1">
    <location>
        <begin position="240"/>
        <end position="262"/>
    </location>
</feature>
<evidence type="ECO:0000313" key="4">
    <source>
        <dbReference type="Proteomes" id="UP000545761"/>
    </source>
</evidence>
<protein>
    <recommendedName>
        <fullName evidence="2">DUF7847 domain-containing protein</fullName>
    </recommendedName>
</protein>
<proteinExistence type="predicted"/>
<feature type="transmembrane region" description="Helical" evidence="1">
    <location>
        <begin position="293"/>
        <end position="314"/>
    </location>
</feature>
<feature type="transmembrane region" description="Helical" evidence="1">
    <location>
        <begin position="199"/>
        <end position="228"/>
    </location>
</feature>
<keyword evidence="1" id="KW-1133">Transmembrane helix</keyword>
<dbReference type="EMBL" id="JACEHE010000013">
    <property type="protein sequence ID" value="MBA2948340.1"/>
    <property type="molecule type" value="Genomic_DNA"/>
</dbReference>
<evidence type="ECO:0000259" key="2">
    <source>
        <dbReference type="Pfam" id="PF25231"/>
    </source>
</evidence>
<organism evidence="3 4">
    <name type="scientific">Streptomyces himalayensis subsp. himalayensis</name>
    <dbReference type="NCBI Taxonomy" id="2756131"/>
    <lineage>
        <taxon>Bacteria</taxon>
        <taxon>Bacillati</taxon>
        <taxon>Actinomycetota</taxon>
        <taxon>Actinomycetes</taxon>
        <taxon>Kitasatosporales</taxon>
        <taxon>Streptomycetaceae</taxon>
        <taxon>Streptomyces</taxon>
        <taxon>Streptomyces himalayensis</taxon>
    </lineage>
</organism>
<feature type="transmembrane region" description="Helical" evidence="1">
    <location>
        <begin position="141"/>
        <end position="166"/>
    </location>
</feature>
<keyword evidence="1" id="KW-0812">Transmembrane</keyword>
<sequence>MSDKMGTGPYGGPHAGGPYGGGPYGGGPYGGGPYGGGPYGGGPYGGAPGAPGTPGWGGWAPPPPHPGVIPLRPLTVGDILSGAFATMGRYKKPVIGLPAAVFGACSVLVLCAAVIAFFAVSDTFYELVDLPGGRDPEWDQIQPLVVALVCVSLIAVVGYVLAAALVQGGMFTVLKNAVVGGPAGFGSVWRQALPRVPALIGTALLTGLIVAVPVVLLMIAFASALIGVSLLGSGEGGGGGALVAIGLLGALVTAVPAVWLWVKFSLAPAAVVLEKQGPVRALRRSSELVRGRWWPVFGISLLAYVLAALIAGVIQQGLSLVGMFPTMAGAASLGPEPEPSEVLSVFSVYIVIALVGQVIGYIIQTTFPPLVTGLLYVDQRIRKEGLAPTLAAAAATATATAAPPSA</sequence>
<dbReference type="AlphaFoldDB" id="A0A7W0DNM9"/>
<dbReference type="Proteomes" id="UP000545761">
    <property type="component" value="Unassembled WGS sequence"/>
</dbReference>
<feature type="domain" description="DUF7847" evidence="2">
    <location>
        <begin position="92"/>
        <end position="366"/>
    </location>
</feature>
<keyword evidence="1" id="KW-0472">Membrane</keyword>
<feature type="transmembrane region" description="Helical" evidence="1">
    <location>
        <begin position="94"/>
        <end position="121"/>
    </location>
</feature>
<accession>A0A7W0DNM9</accession>
<dbReference type="InterPro" id="IPR057169">
    <property type="entry name" value="DUF7847"/>
</dbReference>
<name>A0A7W0DNM9_9ACTN</name>
<gene>
    <name evidence="3" type="ORF">H1D24_21600</name>
</gene>
<feature type="transmembrane region" description="Helical" evidence="1">
    <location>
        <begin position="342"/>
        <end position="363"/>
    </location>
</feature>
<evidence type="ECO:0000313" key="3">
    <source>
        <dbReference type="EMBL" id="MBA2948340.1"/>
    </source>
</evidence>
<reference evidence="3 4" key="1">
    <citation type="submission" date="2020-07" db="EMBL/GenBank/DDBJ databases">
        <title>Streptomyces isolated from Indian soil.</title>
        <authorList>
            <person name="Mandal S."/>
            <person name="Maiti P.K."/>
        </authorList>
    </citation>
    <scope>NUCLEOTIDE SEQUENCE [LARGE SCALE GENOMIC DNA]</scope>
    <source>
        <strain evidence="3 4">PSKA28</strain>
    </source>
</reference>
<evidence type="ECO:0000256" key="1">
    <source>
        <dbReference type="SAM" id="Phobius"/>
    </source>
</evidence>
<dbReference type="Pfam" id="PF25231">
    <property type="entry name" value="DUF7847"/>
    <property type="match status" value="1"/>
</dbReference>
<dbReference type="PANTHER" id="PTHR33133">
    <property type="entry name" value="OS08G0107100 PROTEIN-RELATED"/>
    <property type="match status" value="1"/>
</dbReference>
<comment type="caution">
    <text evidence="3">The sequence shown here is derived from an EMBL/GenBank/DDBJ whole genome shotgun (WGS) entry which is preliminary data.</text>
</comment>